<dbReference type="InterPro" id="IPR004386">
    <property type="entry name" value="Toxin_YafQ-like"/>
</dbReference>
<dbReference type="Gene3D" id="3.30.2310.20">
    <property type="entry name" value="RelE-like"/>
    <property type="match status" value="1"/>
</dbReference>
<dbReference type="InterPro" id="IPR035093">
    <property type="entry name" value="RelE/ParE_toxin_dom_sf"/>
</dbReference>
<name>A0A2M9A7V2_9BACT</name>
<evidence type="ECO:0000313" key="4">
    <source>
        <dbReference type="EMBL" id="PJJ41800.1"/>
    </source>
</evidence>
<dbReference type="Pfam" id="PF15738">
    <property type="entry name" value="YafQ_toxin"/>
    <property type="match status" value="1"/>
</dbReference>
<dbReference type="FunFam" id="3.30.2310.20:FF:000003">
    <property type="entry name" value="Type II toxin-antitoxin system YafQ family toxin"/>
    <property type="match status" value="1"/>
</dbReference>
<dbReference type="NCBIfam" id="TIGR02385">
    <property type="entry name" value="RelE_StbE"/>
    <property type="match status" value="1"/>
</dbReference>
<comment type="similarity">
    <text evidence="2">Belongs to the RelE toxin family. YafQ subfamily.</text>
</comment>
<accession>A0A2M9A7V2</accession>
<protein>
    <submittedName>
        <fullName evidence="4">mRNA interferase YafQ</fullName>
    </submittedName>
</protein>
<dbReference type="AlphaFoldDB" id="A0A2M9A7V2"/>
<dbReference type="EMBL" id="PGEX01000001">
    <property type="protein sequence ID" value="PJJ41800.1"/>
    <property type="molecule type" value="Genomic_DNA"/>
</dbReference>
<dbReference type="GO" id="GO:0004521">
    <property type="term" value="F:RNA endonuclease activity"/>
    <property type="evidence" value="ECO:0007669"/>
    <property type="project" value="TreeGrafter"/>
</dbReference>
<dbReference type="Proteomes" id="UP000231134">
    <property type="component" value="Unassembled WGS sequence"/>
</dbReference>
<dbReference type="InterPro" id="IPR007712">
    <property type="entry name" value="RelE/ParE_toxin"/>
</dbReference>
<keyword evidence="5" id="KW-1185">Reference proteome</keyword>
<feature type="active site" description="Proton donor" evidence="3">
    <location>
        <position position="92"/>
    </location>
</feature>
<dbReference type="PIRSF" id="PIRSF006156">
    <property type="entry name" value="YafQ"/>
    <property type="match status" value="1"/>
</dbReference>
<dbReference type="GO" id="GO:0006415">
    <property type="term" value="P:translational termination"/>
    <property type="evidence" value="ECO:0007669"/>
    <property type="project" value="TreeGrafter"/>
</dbReference>
<organism evidence="4 5">
    <name type="scientific">Hallerella succinigenes</name>
    <dbReference type="NCBI Taxonomy" id="1896222"/>
    <lineage>
        <taxon>Bacteria</taxon>
        <taxon>Pseudomonadati</taxon>
        <taxon>Fibrobacterota</taxon>
        <taxon>Fibrobacteria</taxon>
        <taxon>Fibrobacterales</taxon>
        <taxon>Fibrobacteraceae</taxon>
        <taxon>Hallerella</taxon>
    </lineage>
</organism>
<evidence type="ECO:0000313" key="5">
    <source>
        <dbReference type="Proteomes" id="UP000231134"/>
    </source>
</evidence>
<reference evidence="4 5" key="1">
    <citation type="submission" date="2017-11" db="EMBL/GenBank/DDBJ databases">
        <title>Animal gut microbial communities from fecal samples from Wisconsin, USA.</title>
        <authorList>
            <person name="Neumann A."/>
        </authorList>
    </citation>
    <scope>NUCLEOTIDE SEQUENCE [LARGE SCALE GENOMIC DNA]</scope>
    <source>
        <strain evidence="4 5">UWS3</strain>
    </source>
</reference>
<dbReference type="PANTHER" id="PTHR40588:SF1">
    <property type="entry name" value="MRNA INTERFERASE TOXIN YAFQ"/>
    <property type="match status" value="1"/>
</dbReference>
<gene>
    <name evidence="4" type="ORF">BGX16_1798</name>
</gene>
<evidence type="ECO:0000256" key="3">
    <source>
        <dbReference type="PIRSR" id="PIRSR006156-1"/>
    </source>
</evidence>
<sequence length="98" mass="11801">MVEKGPRYKILWTSQYKKDVKRAKKRNYDMKELYAVVSKLANDEPLEDKYRDHALGGNWSEHRELHIKPDWLLIYRKQDNVLILELVRTGTHSDLFEK</sequence>
<dbReference type="NCBIfam" id="TIGR00053">
    <property type="entry name" value="YafQ family addiction module toxin"/>
    <property type="match status" value="1"/>
</dbReference>
<proteinExistence type="inferred from homology"/>
<keyword evidence="1" id="KW-1277">Toxin-antitoxin system</keyword>
<comment type="caution">
    <text evidence="4">The sequence shown here is derived from an EMBL/GenBank/DDBJ whole genome shotgun (WGS) entry which is preliminary data.</text>
</comment>
<dbReference type="OrthoDB" id="7030467at2"/>
<dbReference type="SUPFAM" id="SSF143011">
    <property type="entry name" value="RelE-like"/>
    <property type="match status" value="1"/>
</dbReference>
<dbReference type="RefSeq" id="WP_100425728.1">
    <property type="nucleotide sequence ID" value="NZ_PGEX01000001.1"/>
</dbReference>
<dbReference type="PANTHER" id="PTHR40588">
    <property type="entry name" value="MRNA INTERFERASE TOXIN YAFQ"/>
    <property type="match status" value="1"/>
</dbReference>
<evidence type="ECO:0000256" key="1">
    <source>
        <dbReference type="ARBA" id="ARBA00022649"/>
    </source>
</evidence>
<evidence type="ECO:0000256" key="2">
    <source>
        <dbReference type="ARBA" id="ARBA00061366"/>
    </source>
</evidence>
<dbReference type="GO" id="GO:0006402">
    <property type="term" value="P:mRNA catabolic process"/>
    <property type="evidence" value="ECO:0007669"/>
    <property type="project" value="TreeGrafter"/>
</dbReference>